<dbReference type="InterPro" id="IPR018383">
    <property type="entry name" value="UPF0324_pro"/>
</dbReference>
<comment type="subcellular location">
    <subcellularLocation>
        <location evidence="1">Cell membrane</location>
        <topology evidence="1">Multi-pass membrane protein</topology>
    </subcellularLocation>
</comment>
<dbReference type="PANTHER" id="PTHR30106">
    <property type="entry name" value="INNER MEMBRANE PROTEIN YEIH-RELATED"/>
    <property type="match status" value="1"/>
</dbReference>
<evidence type="ECO:0000256" key="6">
    <source>
        <dbReference type="ARBA" id="ARBA00023136"/>
    </source>
</evidence>
<feature type="transmembrane region" description="Helical" evidence="7">
    <location>
        <begin position="176"/>
        <end position="199"/>
    </location>
</feature>
<evidence type="ECO:0000256" key="3">
    <source>
        <dbReference type="ARBA" id="ARBA00022475"/>
    </source>
</evidence>
<evidence type="ECO:0000313" key="9">
    <source>
        <dbReference type="Proteomes" id="UP000263881"/>
    </source>
</evidence>
<keyword evidence="3" id="KW-1003">Cell membrane</keyword>
<evidence type="ECO:0000256" key="1">
    <source>
        <dbReference type="ARBA" id="ARBA00004651"/>
    </source>
</evidence>
<dbReference type="KEGG" id="lbq:CKQ53_15585"/>
<keyword evidence="4 7" id="KW-0812">Transmembrane</keyword>
<dbReference type="InterPro" id="IPR004630">
    <property type="entry name" value="UPF0324_YeiH-like"/>
</dbReference>
<comment type="similarity">
    <text evidence="2">Belongs to the UPF0324 family.</text>
</comment>
<name>A0AAD0SJD8_9GAMM</name>
<dbReference type="PANTHER" id="PTHR30106:SF2">
    <property type="entry name" value="UPF0324 INNER MEMBRANE PROTEIN YEIH"/>
    <property type="match status" value="1"/>
</dbReference>
<evidence type="ECO:0000256" key="4">
    <source>
        <dbReference type="ARBA" id="ARBA00022692"/>
    </source>
</evidence>
<keyword evidence="9" id="KW-1185">Reference proteome</keyword>
<feature type="transmembrane region" description="Helical" evidence="7">
    <location>
        <begin position="315"/>
        <end position="333"/>
    </location>
</feature>
<protein>
    <submittedName>
        <fullName evidence="8">Uncharacterized protein</fullName>
    </submittedName>
</protein>
<feature type="transmembrane region" description="Helical" evidence="7">
    <location>
        <begin position="60"/>
        <end position="78"/>
    </location>
</feature>
<evidence type="ECO:0000313" key="8">
    <source>
        <dbReference type="EMBL" id="AXW88254.1"/>
    </source>
</evidence>
<dbReference type="GO" id="GO:0005886">
    <property type="term" value="C:plasma membrane"/>
    <property type="evidence" value="ECO:0007669"/>
    <property type="project" value="UniProtKB-SubCell"/>
</dbReference>
<feature type="transmembrane region" description="Helical" evidence="7">
    <location>
        <begin position="278"/>
        <end position="295"/>
    </location>
</feature>
<dbReference type="AlphaFoldDB" id="A0AAD0SJD8"/>
<feature type="transmembrane region" description="Helical" evidence="7">
    <location>
        <begin position="123"/>
        <end position="141"/>
    </location>
</feature>
<dbReference type="Pfam" id="PF03601">
    <property type="entry name" value="Cons_hypoth698"/>
    <property type="match status" value="1"/>
</dbReference>
<feature type="transmembrane region" description="Helical" evidence="7">
    <location>
        <begin position="148"/>
        <end position="170"/>
    </location>
</feature>
<organism evidence="8 9">
    <name type="scientific">Lonsdalea britannica</name>
    <dbReference type="NCBI Taxonomy" id="1082704"/>
    <lineage>
        <taxon>Bacteria</taxon>
        <taxon>Pseudomonadati</taxon>
        <taxon>Pseudomonadota</taxon>
        <taxon>Gammaproteobacteria</taxon>
        <taxon>Enterobacterales</taxon>
        <taxon>Pectobacteriaceae</taxon>
        <taxon>Lonsdalea</taxon>
    </lineage>
</organism>
<reference evidence="8 9" key="1">
    <citation type="submission" date="2017-08" db="EMBL/GenBank/DDBJ databases">
        <title>Comparative genomics of bacteria isolated from necrotic lesions of AOD affected trees.</title>
        <authorList>
            <person name="Doonan J."/>
            <person name="Denman S."/>
            <person name="McDonald J.E."/>
        </authorList>
    </citation>
    <scope>NUCLEOTIDE SEQUENCE [LARGE SCALE GENOMIC DNA]</scope>
    <source>
        <strain evidence="8 9">477</strain>
    </source>
</reference>
<evidence type="ECO:0000256" key="2">
    <source>
        <dbReference type="ARBA" id="ARBA00007977"/>
    </source>
</evidence>
<evidence type="ECO:0000256" key="5">
    <source>
        <dbReference type="ARBA" id="ARBA00022989"/>
    </source>
</evidence>
<feature type="transmembrane region" description="Helical" evidence="7">
    <location>
        <begin position="339"/>
        <end position="361"/>
    </location>
</feature>
<keyword evidence="6 7" id="KW-0472">Membrane</keyword>
<gene>
    <name evidence="8" type="ORF">CKQ53_15585</name>
</gene>
<dbReference type="Proteomes" id="UP000263881">
    <property type="component" value="Chromosome"/>
</dbReference>
<feature type="transmembrane region" description="Helical" evidence="7">
    <location>
        <begin position="373"/>
        <end position="397"/>
    </location>
</feature>
<dbReference type="NCBIfam" id="TIGR00698">
    <property type="entry name" value="YeiH family putative sulfate export transporter"/>
    <property type="match status" value="1"/>
</dbReference>
<feature type="transmembrane region" description="Helical" evidence="7">
    <location>
        <begin position="206"/>
        <end position="227"/>
    </location>
</feature>
<proteinExistence type="inferred from homology"/>
<accession>A0AAD0SJD8</accession>
<evidence type="ECO:0000256" key="7">
    <source>
        <dbReference type="SAM" id="Phobius"/>
    </source>
</evidence>
<sequence>MHSELLSLILIGYKYIINFYFKHVAHRLCPKRDRHKVHAMSIFLARLRAIPATFTFRPLLPGILAIGLLTLAVLWLANVPTVMRWGLGSLTLAILLGMVLGNTIYPWVQDASDPGVQWAKHHLLRLGIVLYGFKLSFVQITAIGPRGLIIDVLTLTSTVLLACWLGRRWFKLDEQTVWLIGAGSSICGAAAVLATAPVLKASADKVAVAVSTVVIFGTTAMFLYPWIYAHLQYSHAALFTAQTFGVYLGSTLHEVAQVVAAGHAINNEAESMAVIAKMLRVMMLAPFLFLLGLWLKRQRATDAGVGETAPMMFPWFALVFIVVAGFNSLALLPTDWVDMLVKLDGVLLTMAMAALGIATRVQMLRQAGFKPVLLALLLFIWLMIGGGAINLGVMHLFS</sequence>
<feature type="transmembrane region" description="Helical" evidence="7">
    <location>
        <begin position="85"/>
        <end position="108"/>
    </location>
</feature>
<dbReference type="EMBL" id="CP023009">
    <property type="protein sequence ID" value="AXW88254.1"/>
    <property type="molecule type" value="Genomic_DNA"/>
</dbReference>
<keyword evidence="5 7" id="KW-1133">Transmembrane helix</keyword>
<feature type="transmembrane region" description="Helical" evidence="7">
    <location>
        <begin position="6"/>
        <end position="25"/>
    </location>
</feature>